<protein>
    <recommendedName>
        <fullName evidence="11">Beta-1,4-N-acetylgalactosaminyltransferase</fullName>
        <ecNumber evidence="11">2.4.1.-</ecNumber>
    </recommendedName>
    <alternativeName>
        <fullName evidence="11">Beta-4-GalNAcT</fullName>
    </alternativeName>
</protein>
<keyword evidence="9 11" id="KW-0472">Membrane</keyword>
<dbReference type="Pfam" id="PF02709">
    <property type="entry name" value="Glyco_transf_7C"/>
    <property type="match status" value="1"/>
</dbReference>
<sequence>MNFIPVRKILKCLGIYKKRDRTPISLHSYIDSVPQRNEYTNRRWIMLLFIISGILLLISQYRALPKQTFTEVPEKIVNIDEFEAIYKDDNNYSVIRRMVEVNTSTVQDIMLSTTVKDILSRDENIFVQTKKAQELRKQEQTNGHLPFCFHKIHSNHSANLESEELHKQLSVIKPGGYYYPKNCRSRHKVAILVPYRDRETNLAVFVFKIHPFLMRQNLEYRIFVIEQAGNQSFNRGCLFNVGFKEIFKYNNWQCVVFHDVDLIPLDDRILYTCPSFPRHMCGTVVQKENLPYYKYHTLFGGVSSMSVRHFEAVNGFANVYWGWGGEDNDLFWRIHAAKLPIVRYNKTLARYTSLPHIKQHENPNRYRLLSNGAERCKIDGLSNLVYTVILVTENHLYTRILVDIDRMKNITDTF</sequence>
<evidence type="ECO:0000256" key="11">
    <source>
        <dbReference type="RuleBase" id="RU368121"/>
    </source>
</evidence>
<dbReference type="InterPro" id="IPR027995">
    <property type="entry name" value="Galactosyl_T_N"/>
</dbReference>
<dbReference type="InterPro" id="IPR029044">
    <property type="entry name" value="Nucleotide-diphossugar_trans"/>
</dbReference>
<dbReference type="RefSeq" id="XP_004926305.2">
    <property type="nucleotide sequence ID" value="XM_004926248.4"/>
</dbReference>
<evidence type="ECO:0000256" key="5">
    <source>
        <dbReference type="ARBA" id="ARBA00022679"/>
    </source>
</evidence>
<evidence type="ECO:0000256" key="8">
    <source>
        <dbReference type="ARBA" id="ARBA00022989"/>
    </source>
</evidence>
<keyword evidence="5 11" id="KW-0808">Transferase</keyword>
<comment type="function">
    <text evidence="11">Catalyzes the transfer of galactose onto proteins or lipids.</text>
</comment>
<evidence type="ECO:0000256" key="9">
    <source>
        <dbReference type="ARBA" id="ARBA00023136"/>
    </source>
</evidence>
<proteinExistence type="inferred from homology"/>
<evidence type="ECO:0000259" key="12">
    <source>
        <dbReference type="Pfam" id="PF02709"/>
    </source>
</evidence>
<dbReference type="Pfam" id="PF13733">
    <property type="entry name" value="Glyco_transf_7N"/>
    <property type="match status" value="1"/>
</dbReference>
<evidence type="ECO:0000256" key="7">
    <source>
        <dbReference type="ARBA" id="ARBA00022968"/>
    </source>
</evidence>
<keyword evidence="10 11" id="KW-0325">Glycoprotein</keyword>
<comment type="pathway">
    <text evidence="2 11">Protein modification; protein glycosylation.</text>
</comment>
<dbReference type="GO" id="GO:0016020">
    <property type="term" value="C:membrane"/>
    <property type="evidence" value="ECO:0007669"/>
    <property type="project" value="UniProtKB-SubCell"/>
</dbReference>
<dbReference type="GeneID" id="101738741"/>
<keyword evidence="11" id="KW-0464">Manganese</keyword>
<dbReference type="GO" id="GO:0008378">
    <property type="term" value="F:galactosyltransferase activity"/>
    <property type="evidence" value="ECO:0007669"/>
    <property type="project" value="TreeGrafter"/>
</dbReference>
<evidence type="ECO:0000256" key="1">
    <source>
        <dbReference type="ARBA" id="ARBA00004606"/>
    </source>
</evidence>
<dbReference type="PRINTS" id="PR02050">
    <property type="entry name" value="B14GALTRFASE"/>
</dbReference>
<dbReference type="GO" id="GO:0046872">
    <property type="term" value="F:metal ion binding"/>
    <property type="evidence" value="ECO:0007669"/>
    <property type="project" value="UniProtKB-UniRule"/>
</dbReference>
<evidence type="ECO:0000256" key="6">
    <source>
        <dbReference type="ARBA" id="ARBA00022692"/>
    </source>
</evidence>
<evidence type="ECO:0000256" key="2">
    <source>
        <dbReference type="ARBA" id="ARBA00004922"/>
    </source>
</evidence>
<keyword evidence="4 11" id="KW-0328">Glycosyltransferase</keyword>
<dbReference type="InterPro" id="IPR003859">
    <property type="entry name" value="Galactosyl_T"/>
</dbReference>
<dbReference type="AlphaFoldDB" id="A0A8R1WH12"/>
<dbReference type="SUPFAM" id="SSF53448">
    <property type="entry name" value="Nucleotide-diphospho-sugar transferases"/>
    <property type="match status" value="1"/>
</dbReference>
<evidence type="ECO:0000313" key="15">
    <source>
        <dbReference type="Proteomes" id="UP000005204"/>
    </source>
</evidence>
<dbReference type="GO" id="GO:0033842">
    <property type="term" value="F:N-acetyl-beta-glucosaminyl-derivative 4-beta-N-acetylgalactosaminyltransferase activity"/>
    <property type="evidence" value="ECO:0007669"/>
    <property type="project" value="TreeGrafter"/>
</dbReference>
<keyword evidence="15" id="KW-1185">Reference proteome</keyword>
<keyword evidence="6 11" id="KW-0812">Transmembrane</keyword>
<dbReference type="CDD" id="cd00899">
    <property type="entry name" value="b4GalT"/>
    <property type="match status" value="1"/>
</dbReference>
<comment type="cofactor">
    <cofactor evidence="11">
        <name>Mn(2+)</name>
        <dbReference type="ChEBI" id="CHEBI:29035"/>
    </cofactor>
</comment>
<dbReference type="InterPro" id="IPR027791">
    <property type="entry name" value="Galactosyl_T_C"/>
</dbReference>
<feature type="domain" description="Galactosyltransferase C-terminal" evidence="12">
    <location>
        <begin position="291"/>
        <end position="356"/>
    </location>
</feature>
<dbReference type="GO" id="GO:0005975">
    <property type="term" value="P:carbohydrate metabolic process"/>
    <property type="evidence" value="ECO:0007669"/>
    <property type="project" value="InterPro"/>
</dbReference>
<dbReference type="EnsemblMetazoa" id="XM_004926248.3">
    <property type="protein sequence ID" value="XP_004926305.2"/>
    <property type="gene ID" value="LOC101738741"/>
</dbReference>
<comment type="subcellular location">
    <subcellularLocation>
        <location evidence="1 11">Membrane</location>
        <topology evidence="1 11">Single-pass type II membrane protein</topology>
    </subcellularLocation>
</comment>
<comment type="similarity">
    <text evidence="3 11">Belongs to the glycosyltransferase 7 family.</text>
</comment>
<dbReference type="GO" id="GO:0005794">
    <property type="term" value="C:Golgi apparatus"/>
    <property type="evidence" value="ECO:0007669"/>
    <property type="project" value="TreeGrafter"/>
</dbReference>
<feature type="domain" description="Galactosyltransferase N-terminal" evidence="13">
    <location>
        <begin position="152"/>
        <end position="274"/>
    </location>
</feature>
<reference evidence="14" key="2">
    <citation type="submission" date="2022-06" db="UniProtKB">
        <authorList>
            <consortium name="EnsemblMetazoa"/>
        </authorList>
    </citation>
    <scope>IDENTIFICATION</scope>
    <source>
        <strain evidence="14">p50T (Dazao)</strain>
    </source>
</reference>
<dbReference type="Proteomes" id="UP000005204">
    <property type="component" value="Unassembled WGS sequence"/>
</dbReference>
<dbReference type="KEGG" id="bmor:101738741"/>
<evidence type="ECO:0000256" key="4">
    <source>
        <dbReference type="ARBA" id="ARBA00022676"/>
    </source>
</evidence>
<dbReference type="EC" id="2.4.1.-" evidence="11"/>
<reference evidence="15" key="1">
    <citation type="journal article" date="2008" name="Insect Biochem. Mol. Biol.">
        <title>The genome of a lepidopteran model insect, the silkworm Bombyx mori.</title>
        <authorList>
            <consortium name="International Silkworm Genome Consortium"/>
        </authorList>
    </citation>
    <scope>NUCLEOTIDE SEQUENCE [LARGE SCALE GENOMIC DNA]</scope>
    <source>
        <strain evidence="15">p50T</strain>
    </source>
</reference>
<evidence type="ECO:0000256" key="10">
    <source>
        <dbReference type="ARBA" id="ARBA00023180"/>
    </source>
</evidence>
<feature type="transmembrane region" description="Helical" evidence="11">
    <location>
        <begin position="44"/>
        <end position="64"/>
    </location>
</feature>
<evidence type="ECO:0000313" key="14">
    <source>
        <dbReference type="EnsemblMetazoa" id="XP_004926305.2"/>
    </source>
</evidence>
<keyword evidence="7 11" id="KW-0735">Signal-anchor</keyword>
<dbReference type="GO" id="GO:0006688">
    <property type="term" value="P:glycosphingolipid biosynthetic process"/>
    <property type="evidence" value="ECO:0007669"/>
    <property type="project" value="TreeGrafter"/>
</dbReference>
<evidence type="ECO:0000256" key="3">
    <source>
        <dbReference type="ARBA" id="ARBA00005735"/>
    </source>
</evidence>
<keyword evidence="11" id="KW-0479">Metal-binding</keyword>
<accession>A0A8R1WH12</accession>
<name>A0A8R1WH12_BOMMO</name>
<keyword evidence="8 11" id="KW-1133">Transmembrane helix</keyword>
<dbReference type="Gene3D" id="3.90.550.10">
    <property type="entry name" value="Spore Coat Polysaccharide Biosynthesis Protein SpsA, Chain A"/>
    <property type="match status" value="1"/>
</dbReference>
<evidence type="ECO:0000259" key="13">
    <source>
        <dbReference type="Pfam" id="PF13733"/>
    </source>
</evidence>
<dbReference type="PANTHER" id="PTHR19300">
    <property type="entry name" value="BETA-1,4-GALACTOSYLTRANSFERASE"/>
    <property type="match status" value="1"/>
</dbReference>
<organism evidence="14 15">
    <name type="scientific">Bombyx mori</name>
    <name type="common">Silk moth</name>
    <dbReference type="NCBI Taxonomy" id="7091"/>
    <lineage>
        <taxon>Eukaryota</taxon>
        <taxon>Metazoa</taxon>
        <taxon>Ecdysozoa</taxon>
        <taxon>Arthropoda</taxon>
        <taxon>Hexapoda</taxon>
        <taxon>Insecta</taxon>
        <taxon>Pterygota</taxon>
        <taxon>Neoptera</taxon>
        <taxon>Endopterygota</taxon>
        <taxon>Lepidoptera</taxon>
        <taxon>Glossata</taxon>
        <taxon>Ditrysia</taxon>
        <taxon>Bombycoidea</taxon>
        <taxon>Bombycidae</taxon>
        <taxon>Bombycinae</taxon>
        <taxon>Bombyx</taxon>
    </lineage>
</organism>
<dbReference type="PANTHER" id="PTHR19300:SF57">
    <property type="entry name" value="BETA-1,4-N-ACETYLGALACTOSAMINYLTRANSFERASE"/>
    <property type="match status" value="1"/>
</dbReference>